<dbReference type="InterPro" id="IPR008480">
    <property type="entry name" value="DUF761_pln"/>
</dbReference>
<protein>
    <recommendedName>
        <fullName evidence="3">Cotton fiber protein</fullName>
    </recommendedName>
</protein>
<gene>
    <name evidence="1" type="ORF">HAX54_006016</name>
</gene>
<name>A0ABS8RIE3_DATST</name>
<sequence>MNKWKLTSRILSFQRKHHPIRLFNKSKSSIYDAIRDIDDDDDDQFKQVRDEGSSIRCIRRTRSTVTRYDHVSNDENDDDDDANDIDKRAEMFIANFRRQLRLERQISLELRYCK</sequence>
<dbReference type="Pfam" id="PF05553">
    <property type="entry name" value="DUF761"/>
    <property type="match status" value="1"/>
</dbReference>
<keyword evidence="2" id="KW-1185">Reference proteome</keyword>
<dbReference type="PANTHER" id="PTHR33098:SF112">
    <property type="entry name" value="COTTON FIBER PROTEIN"/>
    <property type="match status" value="1"/>
</dbReference>
<accession>A0ABS8RIE3</accession>
<comment type="caution">
    <text evidence="1">The sequence shown here is derived from an EMBL/GenBank/DDBJ whole genome shotgun (WGS) entry which is preliminary data.</text>
</comment>
<dbReference type="EMBL" id="JACEIK010000013">
    <property type="protein sequence ID" value="MCD7446407.1"/>
    <property type="molecule type" value="Genomic_DNA"/>
</dbReference>
<evidence type="ECO:0008006" key="3">
    <source>
        <dbReference type="Google" id="ProtNLM"/>
    </source>
</evidence>
<reference evidence="1 2" key="1">
    <citation type="journal article" date="2021" name="BMC Genomics">
        <title>Datura genome reveals duplications of psychoactive alkaloid biosynthetic genes and high mutation rate following tissue culture.</title>
        <authorList>
            <person name="Rajewski A."/>
            <person name="Carter-House D."/>
            <person name="Stajich J."/>
            <person name="Litt A."/>
        </authorList>
    </citation>
    <scope>NUCLEOTIDE SEQUENCE [LARGE SCALE GENOMIC DNA]</scope>
    <source>
        <strain evidence="1">AR-01</strain>
    </source>
</reference>
<evidence type="ECO:0000313" key="2">
    <source>
        <dbReference type="Proteomes" id="UP000823775"/>
    </source>
</evidence>
<organism evidence="1 2">
    <name type="scientific">Datura stramonium</name>
    <name type="common">Jimsonweed</name>
    <name type="synonym">Common thornapple</name>
    <dbReference type="NCBI Taxonomy" id="4076"/>
    <lineage>
        <taxon>Eukaryota</taxon>
        <taxon>Viridiplantae</taxon>
        <taxon>Streptophyta</taxon>
        <taxon>Embryophyta</taxon>
        <taxon>Tracheophyta</taxon>
        <taxon>Spermatophyta</taxon>
        <taxon>Magnoliopsida</taxon>
        <taxon>eudicotyledons</taxon>
        <taxon>Gunneridae</taxon>
        <taxon>Pentapetalae</taxon>
        <taxon>asterids</taxon>
        <taxon>lamiids</taxon>
        <taxon>Solanales</taxon>
        <taxon>Solanaceae</taxon>
        <taxon>Solanoideae</taxon>
        <taxon>Datureae</taxon>
        <taxon>Datura</taxon>
    </lineage>
</organism>
<evidence type="ECO:0000313" key="1">
    <source>
        <dbReference type="EMBL" id="MCD7446407.1"/>
    </source>
</evidence>
<dbReference type="PANTHER" id="PTHR33098">
    <property type="entry name" value="COTTON FIBER (DUF761)"/>
    <property type="match status" value="1"/>
</dbReference>
<proteinExistence type="predicted"/>
<dbReference type="Proteomes" id="UP000823775">
    <property type="component" value="Unassembled WGS sequence"/>
</dbReference>